<dbReference type="AlphaFoldDB" id="A0A8J3CT98"/>
<organism evidence="1 2">
    <name type="scientific">Algimonas arctica</name>
    <dbReference type="NCBI Taxonomy" id="1479486"/>
    <lineage>
        <taxon>Bacteria</taxon>
        <taxon>Pseudomonadati</taxon>
        <taxon>Pseudomonadota</taxon>
        <taxon>Alphaproteobacteria</taxon>
        <taxon>Maricaulales</taxon>
        <taxon>Robiginitomaculaceae</taxon>
        <taxon>Algimonas</taxon>
    </lineage>
</organism>
<name>A0A8J3CT98_9PROT</name>
<dbReference type="Proteomes" id="UP000634004">
    <property type="component" value="Unassembled WGS sequence"/>
</dbReference>
<dbReference type="EMBL" id="BMZH01000009">
    <property type="protein sequence ID" value="GHA98471.1"/>
    <property type="molecule type" value="Genomic_DNA"/>
</dbReference>
<dbReference type="RefSeq" id="WP_189498338.1">
    <property type="nucleotide sequence ID" value="NZ_BMZH01000009.1"/>
</dbReference>
<comment type="caution">
    <text evidence="1">The sequence shown here is derived from an EMBL/GenBank/DDBJ whole genome shotgun (WGS) entry which is preliminary data.</text>
</comment>
<accession>A0A8J3CT98</accession>
<keyword evidence="2" id="KW-1185">Reference proteome</keyword>
<proteinExistence type="predicted"/>
<sequence>MSGKSKEEVAFDILSKLKGVGVWGENNREAILDLYAECLIATSGNRQPGPPR</sequence>
<evidence type="ECO:0000313" key="2">
    <source>
        <dbReference type="Proteomes" id="UP000634004"/>
    </source>
</evidence>
<reference evidence="1" key="1">
    <citation type="journal article" date="2014" name="Int. J. Syst. Evol. Microbiol.">
        <title>Complete genome sequence of Corynebacterium casei LMG S-19264T (=DSM 44701T), isolated from a smear-ripened cheese.</title>
        <authorList>
            <consortium name="US DOE Joint Genome Institute (JGI-PGF)"/>
            <person name="Walter F."/>
            <person name="Albersmeier A."/>
            <person name="Kalinowski J."/>
            <person name="Ruckert C."/>
        </authorList>
    </citation>
    <scope>NUCLEOTIDE SEQUENCE</scope>
    <source>
        <strain evidence="1">KCTC 32513</strain>
    </source>
</reference>
<gene>
    <name evidence="1" type="ORF">GCM10009069_21700</name>
</gene>
<protein>
    <submittedName>
        <fullName evidence="1">Uncharacterized protein</fullName>
    </submittedName>
</protein>
<reference evidence="1" key="2">
    <citation type="submission" date="2020-09" db="EMBL/GenBank/DDBJ databases">
        <authorList>
            <person name="Sun Q."/>
            <person name="Kim S."/>
        </authorList>
    </citation>
    <scope>NUCLEOTIDE SEQUENCE</scope>
    <source>
        <strain evidence="1">KCTC 32513</strain>
    </source>
</reference>
<evidence type="ECO:0000313" key="1">
    <source>
        <dbReference type="EMBL" id="GHA98471.1"/>
    </source>
</evidence>